<evidence type="ECO:0000256" key="2">
    <source>
        <dbReference type="ARBA" id="ARBA00022840"/>
    </source>
</evidence>
<dbReference type="Pfam" id="PF00012">
    <property type="entry name" value="HSP70"/>
    <property type="match status" value="1"/>
</dbReference>
<dbReference type="PRINTS" id="PR00301">
    <property type="entry name" value="HEATSHOCK70"/>
</dbReference>
<dbReference type="Proteomes" id="UP000030428">
    <property type="component" value="Unassembled WGS sequence"/>
</dbReference>
<dbReference type="PANTHER" id="PTHR42749">
    <property type="entry name" value="CELL SHAPE-DETERMINING PROTEIN MREB"/>
    <property type="match status" value="1"/>
</dbReference>
<comment type="caution">
    <text evidence="3">The sequence shown here is derived from an EMBL/GenBank/DDBJ whole genome shotgun (WGS) entry which is preliminary data.</text>
</comment>
<evidence type="ECO:0000256" key="1">
    <source>
        <dbReference type="ARBA" id="ARBA00022741"/>
    </source>
</evidence>
<accession>A0A4E0QVL1</accession>
<keyword evidence="1" id="KW-0547">Nucleotide-binding</keyword>
<name>A0A4E0QVL1_9GAMM</name>
<dbReference type="PANTHER" id="PTHR42749:SF1">
    <property type="entry name" value="CELL SHAPE-DETERMINING PROTEIN MREB"/>
    <property type="match status" value="1"/>
</dbReference>
<evidence type="ECO:0008006" key="5">
    <source>
        <dbReference type="Google" id="ProtNLM"/>
    </source>
</evidence>
<dbReference type="SUPFAM" id="SSF53067">
    <property type="entry name" value="Actin-like ATPase domain"/>
    <property type="match status" value="2"/>
</dbReference>
<dbReference type="GO" id="GO:0140662">
    <property type="term" value="F:ATP-dependent protein folding chaperone"/>
    <property type="evidence" value="ECO:0007669"/>
    <property type="project" value="InterPro"/>
</dbReference>
<proteinExistence type="predicted"/>
<dbReference type="EMBL" id="JSZA02000019">
    <property type="protein sequence ID" value="TGO03430.1"/>
    <property type="molecule type" value="Genomic_DNA"/>
</dbReference>
<organism evidence="3 4">
    <name type="scientific">Candidatus Thiomargarita nelsonii</name>
    <dbReference type="NCBI Taxonomy" id="1003181"/>
    <lineage>
        <taxon>Bacteria</taxon>
        <taxon>Pseudomonadati</taxon>
        <taxon>Pseudomonadota</taxon>
        <taxon>Gammaproteobacteria</taxon>
        <taxon>Thiotrichales</taxon>
        <taxon>Thiotrichaceae</taxon>
        <taxon>Thiomargarita</taxon>
    </lineage>
</organism>
<evidence type="ECO:0000313" key="3">
    <source>
        <dbReference type="EMBL" id="TGO03430.1"/>
    </source>
</evidence>
<sequence>MHHLGLDFGTTTSILSYHDGQRIESFQLGGAGATPYIPSALSIDKTDNSLEIGQTALLNQGDKDYEVYTLFKMLLAEQNTDKLKEHGYVQHSPQTIAKQYIEQLLQRYRKERSINQPIRYLIITVPEIWVREGNHAAREALKKICTELQLQVKLLSEPVAASVYFADRFKAKYQHEFHGHVLVCDYGGGTLDLSLSQVEGDQITVLEGTGKGTTKKTMGIAGVAYDKAVVEKVLNKQAVTEKQFYELLIKFEKQKISQTDKLKKRLEQYRKNPATSQKVFKIGDDTVTAQHLGEVFDQLIQPELQKALTEMKEHLQTHHVDTSNGDKFRVVMVGGFSNFYLVRRAVRAFFKSQTEEDRRFETYFDLTDTALAISKGAALVANGTFKIFIACPISVGIRAKNAFLEDEDILLLKKGTALEHYQQPQFSGWLEVGSERTLNTKSLTMFLDIGSGKRRYIDLKGKLTDLIPNPNIDNKWQVGFAVDDDVMFTLHVKDKQGVEKSTALGDLEEKINGLHISEE</sequence>
<dbReference type="CDD" id="cd10170">
    <property type="entry name" value="ASKHA_NBD_HSP70"/>
    <property type="match status" value="1"/>
</dbReference>
<protein>
    <recommendedName>
        <fullName evidence="5">Molecular chaperone DnaK</fullName>
    </recommendedName>
</protein>
<reference evidence="3 4" key="1">
    <citation type="journal article" date="2016" name="Front. Microbiol.">
        <title>Single-Cell (Meta-)Genomics of a Dimorphic Candidatus Thiomargarita nelsonii Reveals Genomic Plasticity.</title>
        <authorList>
            <person name="Flood B.E."/>
            <person name="Fliss P."/>
            <person name="Jones D.S."/>
            <person name="Dick G.J."/>
            <person name="Jain S."/>
            <person name="Kaster A.K."/>
            <person name="Winkel M."/>
            <person name="Mussmann M."/>
            <person name="Bailey J."/>
        </authorList>
    </citation>
    <scope>NUCLEOTIDE SEQUENCE [LARGE SCALE GENOMIC DNA]</scope>
    <source>
        <strain evidence="3">Hydrate Ridge</strain>
    </source>
</reference>
<gene>
    <name evidence="3" type="ORF">PN36_06810</name>
</gene>
<evidence type="ECO:0000313" key="4">
    <source>
        <dbReference type="Proteomes" id="UP000030428"/>
    </source>
</evidence>
<dbReference type="InterPro" id="IPR043129">
    <property type="entry name" value="ATPase_NBD"/>
</dbReference>
<dbReference type="Gene3D" id="3.30.420.40">
    <property type="match status" value="2"/>
</dbReference>
<keyword evidence="2" id="KW-0067">ATP-binding</keyword>
<dbReference type="AlphaFoldDB" id="A0A4E0QVL1"/>
<dbReference type="Gene3D" id="3.90.640.10">
    <property type="entry name" value="Actin, Chain A, domain 4"/>
    <property type="match status" value="1"/>
</dbReference>
<keyword evidence="4" id="KW-1185">Reference proteome</keyword>
<dbReference type="GO" id="GO:0005524">
    <property type="term" value="F:ATP binding"/>
    <property type="evidence" value="ECO:0007669"/>
    <property type="project" value="UniProtKB-KW"/>
</dbReference>
<dbReference type="InterPro" id="IPR013126">
    <property type="entry name" value="Hsp_70_fam"/>
</dbReference>